<dbReference type="RefSeq" id="WP_254167115.1">
    <property type="nucleotide sequence ID" value="NZ_JANAFB010000025.1"/>
</dbReference>
<feature type="transmembrane region" description="Helical" evidence="2">
    <location>
        <begin position="151"/>
        <end position="170"/>
    </location>
</feature>
<keyword evidence="2" id="KW-0812">Transmembrane</keyword>
<comment type="caution">
    <text evidence="3">The sequence shown here is derived from an EMBL/GenBank/DDBJ whole genome shotgun (WGS) entry which is preliminary data.</text>
</comment>
<dbReference type="InterPro" id="IPR045931">
    <property type="entry name" value="DUF6350"/>
</dbReference>
<evidence type="ECO:0000313" key="3">
    <source>
        <dbReference type="EMBL" id="MCP3426436.1"/>
    </source>
</evidence>
<feature type="transmembrane region" description="Helical" evidence="2">
    <location>
        <begin position="398"/>
        <end position="420"/>
    </location>
</feature>
<feature type="transmembrane region" description="Helical" evidence="2">
    <location>
        <begin position="201"/>
        <end position="231"/>
    </location>
</feature>
<feature type="region of interest" description="Disordered" evidence="1">
    <location>
        <begin position="426"/>
        <end position="740"/>
    </location>
</feature>
<feature type="transmembrane region" description="Helical" evidence="2">
    <location>
        <begin position="351"/>
        <end position="378"/>
    </location>
</feature>
<feature type="transmembrane region" description="Helical" evidence="2">
    <location>
        <begin position="311"/>
        <end position="331"/>
    </location>
</feature>
<protein>
    <submittedName>
        <fullName evidence="3">DUF6350 family protein</fullName>
    </submittedName>
</protein>
<feature type="compositionally biased region" description="Low complexity" evidence="1">
    <location>
        <begin position="426"/>
        <end position="437"/>
    </location>
</feature>
<accession>A0A9X2HIQ3</accession>
<feature type="transmembrane region" description="Helical" evidence="2">
    <location>
        <begin position="251"/>
        <end position="273"/>
    </location>
</feature>
<evidence type="ECO:0000313" key="4">
    <source>
        <dbReference type="Proteomes" id="UP001139502"/>
    </source>
</evidence>
<proteinExistence type="predicted"/>
<feature type="compositionally biased region" description="Basic residues" evidence="1">
    <location>
        <begin position="490"/>
        <end position="499"/>
    </location>
</feature>
<feature type="compositionally biased region" description="Low complexity" evidence="1">
    <location>
        <begin position="444"/>
        <end position="469"/>
    </location>
</feature>
<feature type="transmembrane region" description="Helical" evidence="2">
    <location>
        <begin position="124"/>
        <end position="145"/>
    </location>
</feature>
<sequence length="740" mass="75230">MRIPRRPALPATLPMPLWLQAIVETVLMTVASLAVVLVLLLCGWASIGFPGGVEPVLGGAGQLWLAAHGVGLHLDVAGSAGLPGVSGVATLTPLGLTLLLLFFARRAGSRLAQASYEGQFWQPVLSSAVTYGVLSAVVSLATGSQELSTNVFAAAVVPVWVVLAGAVWGGHRVSGSWLRLVGIRREALVERYNQYTRWAGAYIACVLRAGWVGLLGVVAGGALLTGAAILYQWNDVVALQQALHAGLLGDAVLTLVQLALLPNLVLFGMAWSLGAGFSLGEGTAISPAVTDAAGLPGLPLLGALPAGTGPWSFAVLALPVLAGALAGWWFVRAGENHLDEWLSLKIRFRWLSALLSGLALALAVGLLVGVGTGVLAALSRGSLGVGRFDDVGPDPLLTGLWTLATVGLGTLIGQVLSPLLEREAGARAPGRSAGSDGVPAERPSGGTAERTAGASAAASAGAPSGSPAEDPSVDPGEGPLPGQTPAERRRAARRERRALKAAARRERGAESVPAESPKTPAASAAVSPPSANPEAPAAGSRNGEDPSGARPSAGEGPSSPAAASGERLTALERLRGAREPRPGFTDSPPVPEPDGAEPSDREEPGPEPLEPWAGPRIVPSRDDDGARNAAGGVEGGDAGEPARGELAGGWGGEEPGEKAPAVPVPADAQPDDPRADAPGTDEALARAAAGVPGDDDGPEPPHSAPDRQEDPEAPEAPSAADPRPEPKRVVVARPRRRRRS</sequence>
<dbReference type="AlphaFoldDB" id="A0A9X2HIQ3"/>
<organism evidence="3 4">
    <name type="scientific">Rothia santali</name>
    <dbReference type="NCBI Taxonomy" id="2949643"/>
    <lineage>
        <taxon>Bacteria</taxon>
        <taxon>Bacillati</taxon>
        <taxon>Actinomycetota</taxon>
        <taxon>Actinomycetes</taxon>
        <taxon>Micrococcales</taxon>
        <taxon>Micrococcaceae</taxon>
        <taxon>Rothia</taxon>
    </lineage>
</organism>
<keyword evidence="2" id="KW-0472">Membrane</keyword>
<feature type="transmembrane region" description="Helical" evidence="2">
    <location>
        <begin position="21"/>
        <end position="47"/>
    </location>
</feature>
<dbReference type="Proteomes" id="UP001139502">
    <property type="component" value="Unassembled WGS sequence"/>
</dbReference>
<feature type="compositionally biased region" description="Low complexity" evidence="1">
    <location>
        <begin position="516"/>
        <end position="567"/>
    </location>
</feature>
<name>A0A9X2HIQ3_9MICC</name>
<dbReference type="EMBL" id="JANAFB010000025">
    <property type="protein sequence ID" value="MCP3426436.1"/>
    <property type="molecule type" value="Genomic_DNA"/>
</dbReference>
<reference evidence="3" key="1">
    <citation type="submission" date="2022-06" db="EMBL/GenBank/DDBJ databases">
        <title>Rothia sp. isolated from sandalwood seedling.</title>
        <authorList>
            <person name="Tuikhar N."/>
            <person name="Kirdat K."/>
            <person name="Thorat V."/>
            <person name="Swetha P."/>
            <person name="Padma S."/>
            <person name="Sundararaj R."/>
            <person name="Yadav A."/>
        </authorList>
    </citation>
    <scope>NUCLEOTIDE SEQUENCE</scope>
    <source>
        <strain evidence="3">AR01</strain>
    </source>
</reference>
<keyword evidence="4" id="KW-1185">Reference proteome</keyword>
<evidence type="ECO:0000256" key="1">
    <source>
        <dbReference type="SAM" id="MobiDB-lite"/>
    </source>
</evidence>
<feature type="compositionally biased region" description="Basic and acidic residues" evidence="1">
    <location>
        <begin position="569"/>
        <end position="581"/>
    </location>
</feature>
<dbReference type="Pfam" id="PF19877">
    <property type="entry name" value="DUF6350"/>
    <property type="match status" value="1"/>
</dbReference>
<keyword evidence="2" id="KW-1133">Transmembrane helix</keyword>
<feature type="transmembrane region" description="Helical" evidence="2">
    <location>
        <begin position="80"/>
        <end position="103"/>
    </location>
</feature>
<feature type="compositionally biased region" description="Low complexity" evidence="1">
    <location>
        <begin position="659"/>
        <end position="668"/>
    </location>
</feature>
<evidence type="ECO:0000256" key="2">
    <source>
        <dbReference type="SAM" id="Phobius"/>
    </source>
</evidence>
<gene>
    <name evidence="3" type="ORF">NBM05_10590</name>
</gene>